<name>A0A8B6ERN2_MYTGA</name>
<keyword evidence="2" id="KW-1185">Reference proteome</keyword>
<protein>
    <submittedName>
        <fullName evidence="1">Uncharacterized protein</fullName>
    </submittedName>
</protein>
<dbReference type="Proteomes" id="UP000596742">
    <property type="component" value="Unassembled WGS sequence"/>
</dbReference>
<reference evidence="1" key="1">
    <citation type="submission" date="2018-11" db="EMBL/GenBank/DDBJ databases">
        <authorList>
            <person name="Alioto T."/>
            <person name="Alioto T."/>
        </authorList>
    </citation>
    <scope>NUCLEOTIDE SEQUENCE</scope>
</reference>
<comment type="caution">
    <text evidence="1">The sequence shown here is derived from an EMBL/GenBank/DDBJ whole genome shotgun (WGS) entry which is preliminary data.</text>
</comment>
<dbReference type="EMBL" id="UYJE01005537">
    <property type="protein sequence ID" value="VDI38091.1"/>
    <property type="molecule type" value="Genomic_DNA"/>
</dbReference>
<organism evidence="1 2">
    <name type="scientific">Mytilus galloprovincialis</name>
    <name type="common">Mediterranean mussel</name>
    <dbReference type="NCBI Taxonomy" id="29158"/>
    <lineage>
        <taxon>Eukaryota</taxon>
        <taxon>Metazoa</taxon>
        <taxon>Spiralia</taxon>
        <taxon>Lophotrochozoa</taxon>
        <taxon>Mollusca</taxon>
        <taxon>Bivalvia</taxon>
        <taxon>Autobranchia</taxon>
        <taxon>Pteriomorphia</taxon>
        <taxon>Mytilida</taxon>
        <taxon>Mytiloidea</taxon>
        <taxon>Mytilidae</taxon>
        <taxon>Mytilinae</taxon>
        <taxon>Mytilus</taxon>
    </lineage>
</organism>
<accession>A0A8B6ERN2</accession>
<evidence type="ECO:0000313" key="2">
    <source>
        <dbReference type="Proteomes" id="UP000596742"/>
    </source>
</evidence>
<gene>
    <name evidence="1" type="ORF">MGAL_10B024027</name>
</gene>
<sequence>MAIIYYLTRVIQCYYFREHRSSTIWRQNRHILRKLHNSKDVVFGKFIKRLSKTQPGVSKRIQAVQGQFRLYRKDKRSTSEDDFASDFDPGFFVPEDMSNADICKAAEILESLNCSSRLTIVCRQKKSNPYDFVIECIKPDEKPERLEMLKELE</sequence>
<proteinExistence type="predicted"/>
<dbReference type="AlphaFoldDB" id="A0A8B6ERN2"/>
<evidence type="ECO:0000313" key="1">
    <source>
        <dbReference type="EMBL" id="VDI38091.1"/>
    </source>
</evidence>